<sequence>MPTTESQNYNRIYELLVSGENDLVGQIAYAVYKQQKIDKIKRFIENNGRIPEKSDLASFTENAASEKQLGFYKEHALSILREFLEYTLDDQVNEIEAQKKADYDKRINDILNRVTPKGFMYGVWQGVFASFIFFAAGILLLLATGGWARIGKALIQLAQ</sequence>
<evidence type="ECO:0000313" key="3">
    <source>
        <dbReference type="Proteomes" id="UP000006462"/>
    </source>
</evidence>
<feature type="transmembrane region" description="Helical" evidence="1">
    <location>
        <begin position="121"/>
        <end position="142"/>
    </location>
</feature>
<evidence type="ECO:0000256" key="1">
    <source>
        <dbReference type="SAM" id="Phobius"/>
    </source>
</evidence>
<dbReference type="Proteomes" id="UP000006462">
    <property type="component" value="Unassembled WGS sequence"/>
</dbReference>
<accession>A0ABM9ZWP5</accession>
<comment type="caution">
    <text evidence="2">The sequence shown here is derived from an EMBL/GenBank/DDBJ whole genome shotgun (WGS) entry which is preliminary data.</text>
</comment>
<gene>
    <name evidence="2" type="ORF">HMPREF7215_2766</name>
</gene>
<name>A0ABM9ZWP5_9BACT</name>
<dbReference type="RefSeq" id="WP_009164229.1">
    <property type="nucleotide sequence ID" value="NZ_ADFP01000046.1"/>
</dbReference>
<keyword evidence="3" id="KW-1185">Reference proteome</keyword>
<dbReference type="EMBL" id="ADFP01000046">
    <property type="protein sequence ID" value="EFB91330.1"/>
    <property type="molecule type" value="Genomic_DNA"/>
</dbReference>
<keyword evidence="1" id="KW-1133">Transmembrane helix</keyword>
<reference evidence="2 3" key="1">
    <citation type="submission" date="2009-12" db="EMBL/GenBank/DDBJ databases">
        <authorList>
            <person name="Shrivastava S."/>
            <person name="Madupu R."/>
            <person name="Durkin A.S."/>
            <person name="Torralba M."/>
            <person name="Methe B."/>
            <person name="Sutton G.G."/>
            <person name="Strausberg R.L."/>
            <person name="Nelson K.E."/>
        </authorList>
    </citation>
    <scope>NUCLEOTIDE SEQUENCE [LARGE SCALE GENOMIC DNA]</scope>
    <source>
        <strain evidence="2 3">W5455</strain>
    </source>
</reference>
<evidence type="ECO:0000313" key="2">
    <source>
        <dbReference type="EMBL" id="EFB91330.1"/>
    </source>
</evidence>
<proteinExistence type="predicted"/>
<keyword evidence="1" id="KW-0472">Membrane</keyword>
<keyword evidence="1" id="KW-0812">Transmembrane</keyword>
<organism evidence="2 3">
    <name type="scientific">Pyramidobacter piscolens W5455</name>
    <dbReference type="NCBI Taxonomy" id="352165"/>
    <lineage>
        <taxon>Bacteria</taxon>
        <taxon>Thermotogati</taxon>
        <taxon>Synergistota</taxon>
        <taxon>Synergistia</taxon>
        <taxon>Synergistales</taxon>
        <taxon>Dethiosulfovibrionaceae</taxon>
        <taxon>Pyramidobacter</taxon>
    </lineage>
</organism>
<protein>
    <submittedName>
        <fullName evidence="2">Uncharacterized protein</fullName>
    </submittedName>
</protein>